<dbReference type="SUPFAM" id="SSF49503">
    <property type="entry name" value="Cupredoxins"/>
    <property type="match status" value="1"/>
</dbReference>
<dbReference type="EMBL" id="HBGA01115948">
    <property type="protein sequence ID" value="CAD9032056.1"/>
    <property type="molecule type" value="Transcribed_RNA"/>
</dbReference>
<evidence type="ECO:0000313" key="1">
    <source>
        <dbReference type="EMBL" id="CAD9032056.1"/>
    </source>
</evidence>
<sequence length="153" mass="16335">MIAANITFTPTTNLTTNVEIAHIITWAVPDDGSPTLEAMEMNLGTSLLFMGTEEETSLLLAPFASYISCMESDFSEELVAPVANMTYVWTPTEAGQFWFVGLSCSDGQRLQVDVADPNAVPVAFSPQTIPSGTLTLRAPLLLLSLALPVALAP</sequence>
<protein>
    <submittedName>
        <fullName evidence="1">Uncharacterized protein</fullName>
    </submittedName>
</protein>
<proteinExistence type="predicted"/>
<name>A0A7S1J466_9EUGL</name>
<accession>A0A7S1J466</accession>
<organism evidence="1">
    <name type="scientific">Eutreptiella gymnastica</name>
    <dbReference type="NCBI Taxonomy" id="73025"/>
    <lineage>
        <taxon>Eukaryota</taxon>
        <taxon>Discoba</taxon>
        <taxon>Euglenozoa</taxon>
        <taxon>Euglenida</taxon>
        <taxon>Spirocuta</taxon>
        <taxon>Euglenophyceae</taxon>
        <taxon>Eutreptiales</taxon>
        <taxon>Eutreptiaceae</taxon>
        <taxon>Eutreptiella</taxon>
    </lineage>
</organism>
<gene>
    <name evidence="1" type="ORF">EGYM00392_LOCUS43198</name>
</gene>
<dbReference type="AlphaFoldDB" id="A0A7S1J466"/>
<reference evidence="1" key="1">
    <citation type="submission" date="2021-01" db="EMBL/GenBank/DDBJ databases">
        <authorList>
            <person name="Corre E."/>
            <person name="Pelletier E."/>
            <person name="Niang G."/>
            <person name="Scheremetjew M."/>
            <person name="Finn R."/>
            <person name="Kale V."/>
            <person name="Holt S."/>
            <person name="Cochrane G."/>
            <person name="Meng A."/>
            <person name="Brown T."/>
            <person name="Cohen L."/>
        </authorList>
    </citation>
    <scope>NUCLEOTIDE SEQUENCE</scope>
    <source>
        <strain evidence="1">NIES-381</strain>
    </source>
</reference>
<dbReference type="InterPro" id="IPR008972">
    <property type="entry name" value="Cupredoxin"/>
</dbReference>